<dbReference type="InterPro" id="IPR003697">
    <property type="entry name" value="Maf-like"/>
</dbReference>
<evidence type="ECO:0000256" key="2">
    <source>
        <dbReference type="ARBA" id="ARBA00022801"/>
    </source>
</evidence>
<proteinExistence type="inferred from homology"/>
<evidence type="ECO:0000256" key="3">
    <source>
        <dbReference type="HAMAP-Rule" id="MF_00528"/>
    </source>
</evidence>
<organism evidence="4 5">
    <name type="scientific">Sulfobacillus acidophilus</name>
    <dbReference type="NCBI Taxonomy" id="53633"/>
    <lineage>
        <taxon>Bacteria</taxon>
        <taxon>Bacillati</taxon>
        <taxon>Bacillota</taxon>
        <taxon>Clostridia</taxon>
        <taxon>Eubacteriales</taxon>
        <taxon>Clostridiales Family XVII. Incertae Sedis</taxon>
        <taxon>Sulfobacillus</taxon>
    </lineage>
</organism>
<dbReference type="PANTHER" id="PTHR43213:SF5">
    <property type="entry name" value="BIFUNCTIONAL DTTP_UTP PYROPHOSPHATASE_METHYLTRANSFERASE PROTEIN-RELATED"/>
    <property type="match status" value="1"/>
</dbReference>
<sequence>MTPIILASQSPRRRQIMEELGLSFDVVSANIDETPRRGEQPRNLVRRLAVTKAVRVGQGYPAAMVIGADTIVAVDDEILGKPHGVTQARAMLQRLSGREHVVYTAVAVWREDANQGTVAVDVARIVFRSLSLGEIDRYVASGEPLDKAGAYAIQGVARHWVQSYQGNLQTVIGLPGDRVMRLLRTTGAGLDNRAKRGPETS</sequence>
<dbReference type="PIRSF" id="PIRSF006305">
    <property type="entry name" value="Maf"/>
    <property type="match status" value="1"/>
</dbReference>
<dbReference type="Proteomes" id="UP000241848">
    <property type="component" value="Unassembled WGS sequence"/>
</dbReference>
<comment type="subcellular location">
    <subcellularLocation>
        <location evidence="3">Cytoplasm</location>
    </subcellularLocation>
</comment>
<reference evidence="4 5" key="1">
    <citation type="journal article" date="2014" name="BMC Genomics">
        <title>Comparison of environmental and isolate Sulfobacillus genomes reveals diverse carbon, sulfur, nitrogen, and hydrogen metabolisms.</title>
        <authorList>
            <person name="Justice N.B."/>
            <person name="Norman A."/>
            <person name="Brown C.T."/>
            <person name="Singh A."/>
            <person name="Thomas B.C."/>
            <person name="Banfield J.F."/>
        </authorList>
    </citation>
    <scope>NUCLEOTIDE SEQUENCE [LARGE SCALE GENOMIC DNA]</scope>
    <source>
        <strain evidence="4">AMDSBA3</strain>
    </source>
</reference>
<comment type="catalytic activity">
    <reaction evidence="3">
        <text>dTTP + H2O = dTMP + diphosphate + H(+)</text>
        <dbReference type="Rhea" id="RHEA:28534"/>
        <dbReference type="ChEBI" id="CHEBI:15377"/>
        <dbReference type="ChEBI" id="CHEBI:15378"/>
        <dbReference type="ChEBI" id="CHEBI:33019"/>
        <dbReference type="ChEBI" id="CHEBI:37568"/>
        <dbReference type="ChEBI" id="CHEBI:63528"/>
        <dbReference type="EC" id="3.6.1.9"/>
    </reaction>
</comment>
<dbReference type="HAMAP" id="MF_00528">
    <property type="entry name" value="Maf"/>
    <property type="match status" value="1"/>
</dbReference>
<name>A0A2T2WIL2_9FIRM</name>
<evidence type="ECO:0000313" key="4">
    <source>
        <dbReference type="EMBL" id="PSR22083.1"/>
    </source>
</evidence>
<feature type="site" description="Important for substrate specificity" evidence="3">
    <location>
        <position position="12"/>
    </location>
</feature>
<evidence type="ECO:0000256" key="1">
    <source>
        <dbReference type="ARBA" id="ARBA00001968"/>
    </source>
</evidence>
<keyword evidence="2 3" id="KW-0378">Hydrolase</keyword>
<dbReference type="GO" id="GO:0036221">
    <property type="term" value="F:UTP diphosphatase activity"/>
    <property type="evidence" value="ECO:0007669"/>
    <property type="project" value="RHEA"/>
</dbReference>
<dbReference type="PANTHER" id="PTHR43213">
    <property type="entry name" value="BIFUNCTIONAL DTTP/UTP PYROPHOSPHATASE/METHYLTRANSFERASE PROTEIN-RELATED"/>
    <property type="match status" value="1"/>
</dbReference>
<dbReference type="AlphaFoldDB" id="A0A2T2WIL2"/>
<feature type="site" description="Important for substrate specificity" evidence="3">
    <location>
        <position position="70"/>
    </location>
</feature>
<dbReference type="NCBIfam" id="TIGR00172">
    <property type="entry name" value="maf"/>
    <property type="match status" value="1"/>
</dbReference>
<feature type="site" description="Important for substrate specificity" evidence="3">
    <location>
        <position position="154"/>
    </location>
</feature>
<dbReference type="GO" id="GO:0005737">
    <property type="term" value="C:cytoplasm"/>
    <property type="evidence" value="ECO:0007669"/>
    <property type="project" value="UniProtKB-SubCell"/>
</dbReference>
<comment type="catalytic activity">
    <reaction evidence="3">
        <text>UTP + H2O = UMP + diphosphate + H(+)</text>
        <dbReference type="Rhea" id="RHEA:29395"/>
        <dbReference type="ChEBI" id="CHEBI:15377"/>
        <dbReference type="ChEBI" id="CHEBI:15378"/>
        <dbReference type="ChEBI" id="CHEBI:33019"/>
        <dbReference type="ChEBI" id="CHEBI:46398"/>
        <dbReference type="ChEBI" id="CHEBI:57865"/>
        <dbReference type="EC" id="3.6.1.9"/>
    </reaction>
</comment>
<gene>
    <name evidence="4" type="primary">maf</name>
    <name evidence="4" type="ORF">C7B45_08220</name>
</gene>
<evidence type="ECO:0000313" key="5">
    <source>
        <dbReference type="Proteomes" id="UP000241848"/>
    </source>
</evidence>
<dbReference type="GO" id="GO:0036218">
    <property type="term" value="F:dTTP diphosphatase activity"/>
    <property type="evidence" value="ECO:0007669"/>
    <property type="project" value="RHEA"/>
</dbReference>
<accession>A0A2T2WIL2</accession>
<dbReference type="Gene3D" id="3.90.950.10">
    <property type="match status" value="1"/>
</dbReference>
<dbReference type="InterPro" id="IPR029001">
    <property type="entry name" value="ITPase-like_fam"/>
</dbReference>
<keyword evidence="3" id="KW-0546">Nucleotide metabolism</keyword>
<dbReference type="Pfam" id="PF02545">
    <property type="entry name" value="Maf"/>
    <property type="match status" value="1"/>
</dbReference>
<feature type="active site" description="Proton acceptor" evidence="3">
    <location>
        <position position="69"/>
    </location>
</feature>
<comment type="caution">
    <text evidence="3">Lacks conserved residue(s) required for the propagation of feature annotation.</text>
</comment>
<comment type="similarity">
    <text evidence="3">Belongs to the Maf family. YhdE subfamily.</text>
</comment>
<comment type="function">
    <text evidence="3">Nucleoside triphosphate pyrophosphatase that hydrolyzes dTTP and UTP. May have a dual role in cell division arrest and in preventing the incorporation of modified nucleotides into cellular nucleic acids.</text>
</comment>
<dbReference type="EC" id="3.6.1.9" evidence="3"/>
<comment type="caution">
    <text evidence="4">The sequence shown here is derived from an EMBL/GenBank/DDBJ whole genome shotgun (WGS) entry which is preliminary data.</text>
</comment>
<keyword evidence="3" id="KW-0963">Cytoplasm</keyword>
<dbReference type="EMBL" id="PXYV01000022">
    <property type="protein sequence ID" value="PSR22083.1"/>
    <property type="molecule type" value="Genomic_DNA"/>
</dbReference>
<dbReference type="CDD" id="cd00555">
    <property type="entry name" value="Maf"/>
    <property type="match status" value="1"/>
</dbReference>
<comment type="cofactor">
    <cofactor evidence="1 3">
        <name>a divalent metal cation</name>
        <dbReference type="ChEBI" id="CHEBI:60240"/>
    </cofactor>
</comment>
<dbReference type="GO" id="GO:0009117">
    <property type="term" value="P:nucleotide metabolic process"/>
    <property type="evidence" value="ECO:0007669"/>
    <property type="project" value="UniProtKB-KW"/>
</dbReference>
<dbReference type="SUPFAM" id="SSF52972">
    <property type="entry name" value="ITPase-like"/>
    <property type="match status" value="1"/>
</dbReference>
<protein>
    <recommendedName>
        <fullName evidence="3">dTTP/UTP pyrophosphatase</fullName>
        <shortName evidence="3">dTTPase/UTPase</shortName>
        <ecNumber evidence="3">3.6.1.9</ecNumber>
    </recommendedName>
    <alternativeName>
        <fullName evidence="3">Nucleoside triphosphate pyrophosphatase</fullName>
    </alternativeName>
    <alternativeName>
        <fullName evidence="3">Nucleotide pyrophosphatase</fullName>
        <shortName evidence="3">Nucleotide PPase</shortName>
    </alternativeName>
</protein>